<dbReference type="Gene3D" id="3.30.710.10">
    <property type="entry name" value="Potassium Channel Kv1.1, Chain A"/>
    <property type="match status" value="1"/>
</dbReference>
<feature type="compositionally biased region" description="Polar residues" evidence="1">
    <location>
        <begin position="36"/>
        <end position="47"/>
    </location>
</feature>
<proteinExistence type="predicted"/>
<organism evidence="2 3">
    <name type="scientific">Cytospora mali</name>
    <name type="common">Apple Valsa canker fungus</name>
    <name type="synonym">Valsa mali</name>
    <dbReference type="NCBI Taxonomy" id="578113"/>
    <lineage>
        <taxon>Eukaryota</taxon>
        <taxon>Fungi</taxon>
        <taxon>Dikarya</taxon>
        <taxon>Ascomycota</taxon>
        <taxon>Pezizomycotina</taxon>
        <taxon>Sordariomycetes</taxon>
        <taxon>Sordariomycetidae</taxon>
        <taxon>Diaporthales</taxon>
        <taxon>Cytosporaceae</taxon>
        <taxon>Cytospora</taxon>
    </lineage>
</organism>
<gene>
    <name evidence="2" type="ORF">VP1G_03298</name>
</gene>
<evidence type="ECO:0000256" key="1">
    <source>
        <dbReference type="SAM" id="MobiDB-lite"/>
    </source>
</evidence>
<evidence type="ECO:0000313" key="2">
    <source>
        <dbReference type="EMBL" id="KUI55866.1"/>
    </source>
</evidence>
<accession>A0A194UW84</accession>
<name>A0A194UW84_CYTMA</name>
<dbReference type="InterPro" id="IPR011333">
    <property type="entry name" value="SKP1/BTB/POZ_sf"/>
</dbReference>
<evidence type="ECO:0000313" key="3">
    <source>
        <dbReference type="Proteomes" id="UP000078576"/>
    </source>
</evidence>
<dbReference type="OrthoDB" id="5220268at2759"/>
<protein>
    <recommendedName>
        <fullName evidence="4">BTB domain-containing protein</fullName>
    </recommendedName>
</protein>
<keyword evidence="3" id="KW-1185">Reference proteome</keyword>
<reference evidence="3" key="1">
    <citation type="submission" date="2014-12" db="EMBL/GenBank/DDBJ databases">
        <title>Genome Sequence of Valsa Canker Pathogens Uncovers a Specific Adaption of Colonization on Woody Bark.</title>
        <authorList>
            <person name="Yin Z."/>
            <person name="Liu H."/>
            <person name="Gao X."/>
            <person name="Li Z."/>
            <person name="Song N."/>
            <person name="Ke X."/>
            <person name="Dai Q."/>
            <person name="Wu Y."/>
            <person name="Sun Y."/>
            <person name="Xu J.-R."/>
            <person name="Kang Z.K."/>
            <person name="Wang L."/>
            <person name="Huang L."/>
        </authorList>
    </citation>
    <scope>NUCLEOTIDE SEQUENCE [LARGE SCALE GENOMIC DNA]</scope>
    <source>
        <strain evidence="3">SXYL134</strain>
    </source>
</reference>
<dbReference type="EMBL" id="KN714684">
    <property type="protein sequence ID" value="KUI55866.1"/>
    <property type="molecule type" value="Genomic_DNA"/>
</dbReference>
<dbReference type="Proteomes" id="UP000078576">
    <property type="component" value="Unassembled WGS sequence"/>
</dbReference>
<feature type="region of interest" description="Disordered" evidence="1">
    <location>
        <begin position="34"/>
        <end position="62"/>
    </location>
</feature>
<sequence length="330" mass="37301">MSEQTVNNTQHIAAASGSDTDSIMSLAQRVTDINMGDSSSPVQSTEGSEAGAPVESVSSGGDMNDNTIMKISDVTENVQENDVVLFFDKDGKLCDENTPYNKFQDWDEYLLFCNQGPTLKIRLPVRNNDGNIVSWISLVESKKLLCDMGEYFCALYRADMLEARQGVLVLDDIEPVDFARLMRVIKAGTPSAKLNLGKPYRTLSDYLEVYILADRFLMPMIKSWAKASMEKYMKENLTWAATYQDQVLNKQNPDIQDVTFHHEKVFDVNDAWLRSDFLLDFNRPVQKARFVEFLIHYCPNVLLQDMLLDLNVGFVRHLCSGLLGKSTGFL</sequence>
<dbReference type="AlphaFoldDB" id="A0A194UW84"/>
<evidence type="ECO:0008006" key="4">
    <source>
        <dbReference type="Google" id="ProtNLM"/>
    </source>
</evidence>
<feature type="region of interest" description="Disordered" evidence="1">
    <location>
        <begin position="1"/>
        <end position="20"/>
    </location>
</feature>
<dbReference type="SUPFAM" id="SSF54695">
    <property type="entry name" value="POZ domain"/>
    <property type="match status" value="1"/>
</dbReference>